<dbReference type="Proteomes" id="UP000199187">
    <property type="component" value="Unassembled WGS sequence"/>
</dbReference>
<evidence type="ECO:0000256" key="7">
    <source>
        <dbReference type="SAM" id="Phobius"/>
    </source>
</evidence>
<keyword evidence="10" id="KW-1185">Reference proteome</keyword>
<comment type="similarity">
    <text evidence="6">Belongs to the YccS/YhfK family.</text>
</comment>
<dbReference type="OrthoDB" id="105720at2"/>
<feature type="transmembrane region" description="Helical" evidence="7">
    <location>
        <begin position="69"/>
        <end position="89"/>
    </location>
</feature>
<organism evidence="9 10">
    <name type="scientific">Kosakonia arachidis</name>
    <dbReference type="NCBI Taxonomy" id="551989"/>
    <lineage>
        <taxon>Bacteria</taxon>
        <taxon>Pseudomonadati</taxon>
        <taxon>Pseudomonadota</taxon>
        <taxon>Gammaproteobacteria</taxon>
        <taxon>Enterobacterales</taxon>
        <taxon>Enterobacteriaceae</taxon>
        <taxon>Kosakonia</taxon>
    </lineage>
</organism>
<dbReference type="PANTHER" id="PTHR30509:SF9">
    <property type="entry name" value="MULTIDRUG RESISTANCE PROTEIN MDTO"/>
    <property type="match status" value="1"/>
</dbReference>
<evidence type="ECO:0000256" key="6">
    <source>
        <dbReference type="ARBA" id="ARBA00043993"/>
    </source>
</evidence>
<keyword evidence="4 7" id="KW-1133">Transmembrane helix</keyword>
<feature type="transmembrane region" description="Helical" evidence="7">
    <location>
        <begin position="348"/>
        <end position="366"/>
    </location>
</feature>
<feature type="transmembrane region" description="Helical" evidence="7">
    <location>
        <begin position="149"/>
        <end position="170"/>
    </location>
</feature>
<feature type="transmembrane region" description="Helical" evidence="7">
    <location>
        <begin position="423"/>
        <end position="441"/>
    </location>
</feature>
<evidence type="ECO:0000259" key="8">
    <source>
        <dbReference type="Pfam" id="PF13515"/>
    </source>
</evidence>
<evidence type="ECO:0000256" key="3">
    <source>
        <dbReference type="ARBA" id="ARBA00022692"/>
    </source>
</evidence>
<evidence type="ECO:0000256" key="4">
    <source>
        <dbReference type="ARBA" id="ARBA00022989"/>
    </source>
</evidence>
<feature type="transmembrane region" description="Helical" evidence="7">
    <location>
        <begin position="480"/>
        <end position="497"/>
    </location>
</feature>
<dbReference type="AlphaFoldDB" id="A0A1I7E8S7"/>
<dbReference type="RefSeq" id="WP_090126892.1">
    <property type="nucleotide sequence ID" value="NZ_CP045300.1"/>
</dbReference>
<dbReference type="PANTHER" id="PTHR30509">
    <property type="entry name" value="P-HYDROXYBENZOIC ACID EFFLUX PUMP SUBUNIT-RELATED"/>
    <property type="match status" value="1"/>
</dbReference>
<keyword evidence="5 7" id="KW-0472">Membrane</keyword>
<keyword evidence="2" id="KW-1003">Cell membrane</keyword>
<reference evidence="10" key="1">
    <citation type="submission" date="2016-10" db="EMBL/GenBank/DDBJ databases">
        <authorList>
            <person name="Varghese N."/>
            <person name="Submissions S."/>
        </authorList>
    </citation>
    <scope>NUCLEOTIDE SEQUENCE [LARGE SCALE GENOMIC DNA]</scope>
    <source>
        <strain evidence="10">Ah-143</strain>
    </source>
</reference>
<dbReference type="InterPro" id="IPR049453">
    <property type="entry name" value="Memb_transporter_dom"/>
</dbReference>
<feature type="transmembrane region" description="Helical" evidence="7">
    <location>
        <begin position="396"/>
        <end position="417"/>
    </location>
</feature>
<dbReference type="Pfam" id="PF13515">
    <property type="entry name" value="FUSC_2"/>
    <property type="match status" value="1"/>
</dbReference>
<feature type="transmembrane region" description="Helical" evidence="7">
    <location>
        <begin position="119"/>
        <end position="137"/>
    </location>
</feature>
<feature type="transmembrane region" description="Helical" evidence="7">
    <location>
        <begin position="95"/>
        <end position="112"/>
    </location>
</feature>
<evidence type="ECO:0000256" key="1">
    <source>
        <dbReference type="ARBA" id="ARBA00004651"/>
    </source>
</evidence>
<evidence type="ECO:0000256" key="2">
    <source>
        <dbReference type="ARBA" id="ARBA00022475"/>
    </source>
</evidence>
<dbReference type="EMBL" id="FPAU01000012">
    <property type="protein sequence ID" value="SFU20340.1"/>
    <property type="molecule type" value="Genomic_DNA"/>
</dbReference>
<evidence type="ECO:0000313" key="10">
    <source>
        <dbReference type="Proteomes" id="UP000199187"/>
    </source>
</evidence>
<gene>
    <name evidence="9" type="ORF">SAMN05192562_11266</name>
</gene>
<name>A0A1I7E8S7_9ENTR</name>
<evidence type="ECO:0000313" key="9">
    <source>
        <dbReference type="EMBL" id="SFU20340.1"/>
    </source>
</evidence>
<feature type="transmembrane region" description="Helical" evidence="7">
    <location>
        <begin position="448"/>
        <end position="468"/>
    </location>
</feature>
<feature type="domain" description="Integral membrane bound transporter" evidence="8">
    <location>
        <begin position="362"/>
        <end position="490"/>
    </location>
</feature>
<dbReference type="GO" id="GO:0005886">
    <property type="term" value="C:plasma membrane"/>
    <property type="evidence" value="ECO:0007669"/>
    <property type="project" value="UniProtKB-SubCell"/>
</dbReference>
<comment type="subcellular location">
    <subcellularLocation>
        <location evidence="1">Cell membrane</location>
        <topology evidence="1">Multi-pass membrane protein</topology>
    </subcellularLocation>
</comment>
<proteinExistence type="inferred from homology"/>
<keyword evidence="3 7" id="KW-0812">Transmembrane</keyword>
<accession>A0A1I7E8S7</accession>
<sequence>MGTTFPAMSDLWISVRPYPGRLNHVLRAMVACTIVVIMSQSLQVPLLALSLITVFFVTQTNVVVTRLAGILFIVGCTFSIFLSLIVLKVTWNTPFLRILISFTLFFVSVFLMRTTKIGVVFFVVAIVAIYTQSLVDIASDSETLVREILWVWVAVNYPIAVTLIINSLLMPVEPEIQLKRAIGKQLSGMAYLLSADATSLRRQNSLSQAGRDIQTLYRLLRYKTMRDKHSVQKATHNLAAIAIVSELRTASCHLPASFEGEDVLKDAETLRNALKQLELMLINGGPDWQTESPVLRSTEPAFIAIAGIISSYNKKVAAAENKENTRTPPSADAHAGFLIKDAFSNDHYVFFSLKTLLSVAVCYLFYTATDWSGIHTIMLSCLIVAQPGLGNTQRKIILRLVGAAIGSVFALVTIVYLTPRIDTLFGLLCIVLPVIALSSWISAGPENISYAGVQIMFTFALATLETFGPVTGLTEVRDRIVGIILGIIVAGLIHTLIRPEREGGVMLQNLGALFDEARSWLYSATRHNETRQKVATGLAECEDIAARVAIEPTWFSAEGSHDQLHQHSLSILNAIKNVLFYIDRVSFEKEHLKNQEPANEFIWGIQGNMDKIASVLNGMAVSDGDIYYPVPDSVLPDSFRDAAKGLEESQRHFFSLTSTL</sequence>
<feature type="transmembrane region" description="Helical" evidence="7">
    <location>
        <begin position="28"/>
        <end position="57"/>
    </location>
</feature>
<protein>
    <submittedName>
        <fullName evidence="9">Multidrug resistance protein MdtO</fullName>
    </submittedName>
</protein>
<evidence type="ECO:0000256" key="5">
    <source>
        <dbReference type="ARBA" id="ARBA00023136"/>
    </source>
</evidence>